<accession>A0A3E2HSZ9</accession>
<dbReference type="SUPFAM" id="SSF50978">
    <property type="entry name" value="WD40 repeat-like"/>
    <property type="match status" value="1"/>
</dbReference>
<dbReference type="SMART" id="SM00320">
    <property type="entry name" value="WD40"/>
    <property type="match status" value="5"/>
</dbReference>
<comment type="subcellular location">
    <subcellularLocation>
        <location evidence="1">Nucleus</location>
        <location evidence="1">Nucleolus</location>
    </subcellularLocation>
</comment>
<dbReference type="InterPro" id="IPR015943">
    <property type="entry name" value="WD40/YVTN_repeat-like_dom_sf"/>
</dbReference>
<keyword evidence="5" id="KW-0539">Nucleus</keyword>
<evidence type="ECO:0000259" key="7">
    <source>
        <dbReference type="Pfam" id="PF09384"/>
    </source>
</evidence>
<dbReference type="FunFam" id="2.130.10.10:FF:000867">
    <property type="entry name" value="Small nucleolar ribonucleoprotein complex subunit Utp15, putative"/>
    <property type="match status" value="1"/>
</dbReference>
<evidence type="ECO:0000256" key="2">
    <source>
        <dbReference type="ARBA" id="ARBA00022552"/>
    </source>
</evidence>
<keyword evidence="9" id="KW-1185">Reference proteome</keyword>
<evidence type="ECO:0000256" key="6">
    <source>
        <dbReference type="PROSITE-ProRule" id="PRU00221"/>
    </source>
</evidence>
<proteinExistence type="predicted"/>
<comment type="caution">
    <text evidence="8">The sequence shown here is derived from an EMBL/GenBank/DDBJ whole genome shotgun (WGS) entry which is preliminary data.</text>
</comment>
<dbReference type="PANTHER" id="PTHR19924">
    <property type="entry name" value="UTP15 U3 SMALL NUCLEOLAR RNA-ASSOCIATED PROTEIN 15 FAMILY MEMBER"/>
    <property type="match status" value="1"/>
</dbReference>
<gene>
    <name evidence="8" type="ORF">B7463_g184</name>
</gene>
<dbReference type="GO" id="GO:0045943">
    <property type="term" value="P:positive regulation of transcription by RNA polymerase I"/>
    <property type="evidence" value="ECO:0007669"/>
    <property type="project" value="TreeGrafter"/>
</dbReference>
<dbReference type="Gene3D" id="2.130.10.10">
    <property type="entry name" value="YVTN repeat-like/Quinoprotein amine dehydrogenase"/>
    <property type="match status" value="2"/>
</dbReference>
<organism evidence="8 9">
    <name type="scientific">Scytalidium lignicola</name>
    <name type="common">Hyphomycete</name>
    <dbReference type="NCBI Taxonomy" id="5539"/>
    <lineage>
        <taxon>Eukaryota</taxon>
        <taxon>Fungi</taxon>
        <taxon>Dikarya</taxon>
        <taxon>Ascomycota</taxon>
        <taxon>Pezizomycotina</taxon>
        <taxon>Leotiomycetes</taxon>
        <taxon>Leotiomycetes incertae sedis</taxon>
        <taxon>Scytalidium</taxon>
    </lineage>
</organism>
<dbReference type="PANTHER" id="PTHR19924:SF26">
    <property type="entry name" value="U3 SMALL NUCLEOLAR RNA-ASSOCIATED PROTEIN 15 HOMOLOG"/>
    <property type="match status" value="1"/>
</dbReference>
<sequence>MAAPVEKLQQVRLPAGPSPLTPEKLYWKSFRSQQLVPSPSNYPITHISFPPPPTNALLPSTNDYFVATTGTRVQIFSIRTRKLVKTISRFSDIAHSGEIRRDGRLLVAGDETGKIQVFDVNSRAILKTWEEHKQPVWTTKFSPTESTTLMSASDDRTVRLWDLPSQESTTTFIGHTDYVRSGTFMPGMMSNMIVTGSYDETVRLWDPRVPTRAAMIFKHAAPIESVLPMPSGTTVLASADNEISILDLVGGKPLQILKSHQKTVTSLSLASNATRLVSGGLDGHMKVFETASWNVVAGSKYSSPILALNVVSAGANKEDKHLIVGMQSGVLSIRTRLSGQQKVKERERAKEMQALIEGKLDEYDKKNKKRTRGVERKLRGMDFLGEGADVIIEGNERNKRKKETIWERDLRQGQYSQALDAVLEKTYPPITVLTLLVALRHRSAMRAAFQGRDEATVQPIFNWVSKHIVDPRYTSTCVDAALILLDLYTEYVGGSPELANSIRSLHSRVRAEVARSQTACQTSGMLEMLMAGVQ</sequence>
<dbReference type="InterPro" id="IPR019775">
    <property type="entry name" value="WD40_repeat_CS"/>
</dbReference>
<evidence type="ECO:0000256" key="4">
    <source>
        <dbReference type="ARBA" id="ARBA00022737"/>
    </source>
</evidence>
<protein>
    <recommendedName>
        <fullName evidence="7">U3 small nucleolar RNA-associated protein 15 C-terminal domain-containing protein</fullName>
    </recommendedName>
</protein>
<dbReference type="InterPro" id="IPR020472">
    <property type="entry name" value="WD40_PAC1"/>
</dbReference>
<evidence type="ECO:0000256" key="3">
    <source>
        <dbReference type="ARBA" id="ARBA00022574"/>
    </source>
</evidence>
<dbReference type="OMA" id="ATYQVVH"/>
<reference evidence="8 9" key="1">
    <citation type="submission" date="2018-05" db="EMBL/GenBank/DDBJ databases">
        <title>Draft genome sequence of Scytalidium lignicola DSM 105466, a ubiquitous saprotrophic fungus.</title>
        <authorList>
            <person name="Buettner E."/>
            <person name="Gebauer A.M."/>
            <person name="Hofrichter M."/>
            <person name="Liers C."/>
            <person name="Kellner H."/>
        </authorList>
    </citation>
    <scope>NUCLEOTIDE SEQUENCE [LARGE SCALE GENOMIC DNA]</scope>
    <source>
        <strain evidence="8 9">DSM 105466</strain>
    </source>
</reference>
<keyword evidence="2" id="KW-0698">rRNA processing</keyword>
<dbReference type="InterPro" id="IPR001680">
    <property type="entry name" value="WD40_rpt"/>
</dbReference>
<keyword evidence="3 6" id="KW-0853">WD repeat</keyword>
<feature type="domain" description="U3 small nucleolar RNA-associated protein 15 C-terminal" evidence="7">
    <location>
        <begin position="383"/>
        <end position="529"/>
    </location>
</feature>
<dbReference type="Pfam" id="PF09384">
    <property type="entry name" value="UTP15_C"/>
    <property type="match status" value="1"/>
</dbReference>
<evidence type="ECO:0000313" key="9">
    <source>
        <dbReference type="Proteomes" id="UP000258309"/>
    </source>
</evidence>
<dbReference type="Pfam" id="PF00400">
    <property type="entry name" value="WD40"/>
    <property type="match status" value="3"/>
</dbReference>
<feature type="non-terminal residue" evidence="8">
    <location>
        <position position="1"/>
    </location>
</feature>
<feature type="non-terminal residue" evidence="8">
    <location>
        <position position="534"/>
    </location>
</feature>
<name>A0A3E2HSZ9_SCYLI</name>
<dbReference type="AlphaFoldDB" id="A0A3E2HSZ9"/>
<dbReference type="InterPro" id="IPR018983">
    <property type="entry name" value="U3_snoRNA-assocProt_15_C"/>
</dbReference>
<evidence type="ECO:0000256" key="5">
    <source>
        <dbReference type="ARBA" id="ARBA00023242"/>
    </source>
</evidence>
<feature type="repeat" description="WD" evidence="6">
    <location>
        <begin position="257"/>
        <end position="289"/>
    </location>
</feature>
<dbReference type="STRING" id="5539.A0A3E2HSZ9"/>
<dbReference type="EMBL" id="NCSJ02000002">
    <property type="protein sequence ID" value="RFU36091.1"/>
    <property type="molecule type" value="Genomic_DNA"/>
</dbReference>
<dbReference type="OrthoDB" id="431715at2759"/>
<keyword evidence="4" id="KW-0677">Repeat</keyword>
<evidence type="ECO:0000313" key="8">
    <source>
        <dbReference type="EMBL" id="RFU36091.1"/>
    </source>
</evidence>
<evidence type="ECO:0000256" key="1">
    <source>
        <dbReference type="ARBA" id="ARBA00004604"/>
    </source>
</evidence>
<feature type="repeat" description="WD" evidence="6">
    <location>
        <begin position="129"/>
        <end position="171"/>
    </location>
</feature>
<dbReference type="GO" id="GO:0005730">
    <property type="term" value="C:nucleolus"/>
    <property type="evidence" value="ECO:0007669"/>
    <property type="project" value="UniProtKB-SubCell"/>
</dbReference>
<dbReference type="InterPro" id="IPR036322">
    <property type="entry name" value="WD40_repeat_dom_sf"/>
</dbReference>
<dbReference type="PRINTS" id="PR00320">
    <property type="entry name" value="GPROTEINBRPT"/>
</dbReference>
<dbReference type="PROSITE" id="PS50082">
    <property type="entry name" value="WD_REPEATS_2"/>
    <property type="match status" value="3"/>
</dbReference>
<dbReference type="PROSITE" id="PS50294">
    <property type="entry name" value="WD_REPEATS_REGION"/>
    <property type="match status" value="3"/>
</dbReference>
<feature type="repeat" description="WD" evidence="6">
    <location>
        <begin position="172"/>
        <end position="206"/>
    </location>
</feature>
<dbReference type="Proteomes" id="UP000258309">
    <property type="component" value="Unassembled WGS sequence"/>
</dbReference>
<dbReference type="PROSITE" id="PS00678">
    <property type="entry name" value="WD_REPEATS_1"/>
    <property type="match status" value="1"/>
</dbReference>
<dbReference type="GO" id="GO:0006364">
    <property type="term" value="P:rRNA processing"/>
    <property type="evidence" value="ECO:0007669"/>
    <property type="project" value="UniProtKB-KW"/>
</dbReference>
<dbReference type="CDD" id="cd00200">
    <property type="entry name" value="WD40"/>
    <property type="match status" value="1"/>
</dbReference>